<accession>A0A837KN03</accession>
<reference evidence="2 3" key="1">
    <citation type="submission" date="2015-05" db="EMBL/GenBank/DDBJ databases">
        <title>Genome sequencing project for genomic taxonomy and phylogenomics of Bacillus-like bacteria.</title>
        <authorList>
            <person name="Liu B."/>
            <person name="Wang J."/>
            <person name="Zhu Y."/>
            <person name="Liu G."/>
            <person name="Chen Q."/>
            <person name="Chen Z."/>
            <person name="Lan J."/>
            <person name="Che J."/>
            <person name="Ge C."/>
            <person name="Shi H."/>
            <person name="Pan Z."/>
            <person name="Liu X."/>
        </authorList>
    </citation>
    <scope>NUCLEOTIDE SEQUENCE [LARGE SCALE GENOMIC DNA]</scope>
    <source>
        <strain evidence="2 3">DSM 9885</strain>
    </source>
</reference>
<dbReference type="RefSeq" id="WP_047069669.1">
    <property type="nucleotide sequence ID" value="NZ_BJOL01000020.1"/>
</dbReference>
<evidence type="ECO:0000313" key="2">
    <source>
        <dbReference type="EMBL" id="KLH98874.1"/>
    </source>
</evidence>
<dbReference type="GeneID" id="87585419"/>
<dbReference type="EMBL" id="BJOL01000020">
    <property type="protein sequence ID" value="GED59505.1"/>
    <property type="molecule type" value="Genomic_DNA"/>
</dbReference>
<proteinExistence type="predicted"/>
<sequence>MEKTIRNTPIDNLIKFLNSVKSFNDRGDVRKNLIEQGISVGDSFCIVLKIEKKELFNTLSGYLQLITLIKSQVEMNFKNNDRYLAQLEDVEKALISVGLDNDITVFKKYLTEKVITTLELCADGLAEKEDINIVPNDVLDNIEDDIIDMKKILEHSKLPKSVILVLLQKLDEVENAIRQYKRWGINDFDRVYDSLLGGLYKNRKEINLEENKSLIEKMNSFMLSLLTTTKTSKEILDTTKQLRDTVIRFLE</sequence>
<reference evidence="1 4" key="2">
    <citation type="submission" date="2019-06" db="EMBL/GenBank/DDBJ databases">
        <title>Whole genome shotgun sequence of Brevibacillus formosus NBRC 15716.</title>
        <authorList>
            <person name="Hosoyama A."/>
            <person name="Uohara A."/>
            <person name="Ohji S."/>
            <person name="Ichikawa N."/>
        </authorList>
    </citation>
    <scope>NUCLEOTIDE SEQUENCE [LARGE SCALE GENOMIC DNA]</scope>
    <source>
        <strain evidence="1 4">NBRC 15716</strain>
    </source>
</reference>
<dbReference type="Proteomes" id="UP000319498">
    <property type="component" value="Unassembled WGS sequence"/>
</dbReference>
<comment type="caution">
    <text evidence="2">The sequence shown here is derived from an EMBL/GenBank/DDBJ whole genome shotgun (WGS) entry which is preliminary data.</text>
</comment>
<protein>
    <submittedName>
        <fullName evidence="2">Uncharacterized protein</fullName>
    </submittedName>
</protein>
<name>A0A837KN03_9BACL</name>
<dbReference type="AlphaFoldDB" id="A0A837KN03"/>
<evidence type="ECO:0000313" key="4">
    <source>
        <dbReference type="Proteomes" id="UP000319498"/>
    </source>
</evidence>
<keyword evidence="4" id="KW-1185">Reference proteome</keyword>
<gene>
    <name evidence="2" type="ORF">AA984_10090</name>
    <name evidence="1" type="ORF">BFO01nite_36370</name>
</gene>
<dbReference type="EMBL" id="LDCN01000003">
    <property type="protein sequence ID" value="KLH98874.1"/>
    <property type="molecule type" value="Genomic_DNA"/>
</dbReference>
<organism evidence="2 3">
    <name type="scientific">Brevibacillus formosus</name>
    <dbReference type="NCBI Taxonomy" id="54913"/>
    <lineage>
        <taxon>Bacteria</taxon>
        <taxon>Bacillati</taxon>
        <taxon>Bacillota</taxon>
        <taxon>Bacilli</taxon>
        <taxon>Bacillales</taxon>
        <taxon>Paenibacillaceae</taxon>
        <taxon>Brevibacillus</taxon>
    </lineage>
</organism>
<evidence type="ECO:0000313" key="1">
    <source>
        <dbReference type="EMBL" id="GED59505.1"/>
    </source>
</evidence>
<dbReference type="Proteomes" id="UP000035218">
    <property type="component" value="Unassembled WGS sequence"/>
</dbReference>
<evidence type="ECO:0000313" key="3">
    <source>
        <dbReference type="Proteomes" id="UP000035218"/>
    </source>
</evidence>